<accession>A0A4Y7RDB7</accession>
<name>A0A4Y7RDB7_COPMI</name>
<evidence type="ECO:0000313" key="3">
    <source>
        <dbReference type="Proteomes" id="UP000298030"/>
    </source>
</evidence>
<keyword evidence="3" id="KW-1185">Reference proteome</keyword>
<dbReference type="EMBL" id="QPFP01000574">
    <property type="protein sequence ID" value="TEB06327.1"/>
    <property type="molecule type" value="Genomic_DNA"/>
</dbReference>
<dbReference type="OrthoDB" id="10477209at2759"/>
<gene>
    <name evidence="2" type="ORF">FA13DRAFT_1807187</name>
</gene>
<evidence type="ECO:0000256" key="1">
    <source>
        <dbReference type="SAM" id="MobiDB-lite"/>
    </source>
</evidence>
<proteinExistence type="predicted"/>
<organism evidence="2 3">
    <name type="scientific">Coprinellus micaceus</name>
    <name type="common">Glistening ink-cap mushroom</name>
    <name type="synonym">Coprinus micaceus</name>
    <dbReference type="NCBI Taxonomy" id="71717"/>
    <lineage>
        <taxon>Eukaryota</taxon>
        <taxon>Fungi</taxon>
        <taxon>Dikarya</taxon>
        <taxon>Basidiomycota</taxon>
        <taxon>Agaricomycotina</taxon>
        <taxon>Agaricomycetes</taxon>
        <taxon>Agaricomycetidae</taxon>
        <taxon>Agaricales</taxon>
        <taxon>Agaricineae</taxon>
        <taxon>Psathyrellaceae</taxon>
        <taxon>Coprinellus</taxon>
    </lineage>
</organism>
<comment type="caution">
    <text evidence="2">The sequence shown here is derived from an EMBL/GenBank/DDBJ whole genome shotgun (WGS) entry which is preliminary data.</text>
</comment>
<dbReference type="AlphaFoldDB" id="A0A4Y7RDB7"/>
<reference evidence="2 3" key="1">
    <citation type="journal article" date="2019" name="Nat. Ecol. Evol.">
        <title>Megaphylogeny resolves global patterns of mushroom evolution.</title>
        <authorList>
            <person name="Varga T."/>
            <person name="Krizsan K."/>
            <person name="Foldi C."/>
            <person name="Dima B."/>
            <person name="Sanchez-Garcia M."/>
            <person name="Sanchez-Ramirez S."/>
            <person name="Szollosi G.J."/>
            <person name="Szarkandi J.G."/>
            <person name="Papp V."/>
            <person name="Albert L."/>
            <person name="Andreopoulos W."/>
            <person name="Angelini C."/>
            <person name="Antonin V."/>
            <person name="Barry K.W."/>
            <person name="Bougher N.L."/>
            <person name="Buchanan P."/>
            <person name="Buyck B."/>
            <person name="Bense V."/>
            <person name="Catcheside P."/>
            <person name="Chovatia M."/>
            <person name="Cooper J."/>
            <person name="Damon W."/>
            <person name="Desjardin D."/>
            <person name="Finy P."/>
            <person name="Geml J."/>
            <person name="Haridas S."/>
            <person name="Hughes K."/>
            <person name="Justo A."/>
            <person name="Karasinski D."/>
            <person name="Kautmanova I."/>
            <person name="Kiss B."/>
            <person name="Kocsube S."/>
            <person name="Kotiranta H."/>
            <person name="LaButti K.M."/>
            <person name="Lechner B.E."/>
            <person name="Liimatainen K."/>
            <person name="Lipzen A."/>
            <person name="Lukacs Z."/>
            <person name="Mihaltcheva S."/>
            <person name="Morgado L.N."/>
            <person name="Niskanen T."/>
            <person name="Noordeloos M.E."/>
            <person name="Ohm R.A."/>
            <person name="Ortiz-Santana B."/>
            <person name="Ovrebo C."/>
            <person name="Racz N."/>
            <person name="Riley R."/>
            <person name="Savchenko A."/>
            <person name="Shiryaev A."/>
            <person name="Soop K."/>
            <person name="Spirin V."/>
            <person name="Szebenyi C."/>
            <person name="Tomsovsky M."/>
            <person name="Tulloss R.E."/>
            <person name="Uehling J."/>
            <person name="Grigoriev I.V."/>
            <person name="Vagvolgyi C."/>
            <person name="Papp T."/>
            <person name="Martin F.M."/>
            <person name="Miettinen O."/>
            <person name="Hibbett D.S."/>
            <person name="Nagy L.G."/>
        </authorList>
    </citation>
    <scope>NUCLEOTIDE SEQUENCE [LARGE SCALE GENOMIC DNA]</scope>
    <source>
        <strain evidence="2 3">FP101781</strain>
    </source>
</reference>
<feature type="region of interest" description="Disordered" evidence="1">
    <location>
        <begin position="39"/>
        <end position="61"/>
    </location>
</feature>
<feature type="compositionally biased region" description="Polar residues" evidence="1">
    <location>
        <begin position="46"/>
        <end position="61"/>
    </location>
</feature>
<dbReference type="Proteomes" id="UP000298030">
    <property type="component" value="Unassembled WGS sequence"/>
</dbReference>
<feature type="region of interest" description="Disordered" evidence="1">
    <location>
        <begin position="1"/>
        <end position="23"/>
    </location>
</feature>
<sequence length="61" mass="6692">MDHYQNMNSSTTRLAGAPAFYDGSSGDLNNLNSDIFNRRYDPSVDSHMSSVPRSLPSPTQA</sequence>
<evidence type="ECO:0000313" key="2">
    <source>
        <dbReference type="EMBL" id="TEB06327.1"/>
    </source>
</evidence>
<feature type="compositionally biased region" description="Polar residues" evidence="1">
    <location>
        <begin position="1"/>
        <end position="13"/>
    </location>
</feature>
<protein>
    <submittedName>
        <fullName evidence="2">Uncharacterized protein</fullName>
    </submittedName>
</protein>